<reference evidence="3" key="1">
    <citation type="submission" date="2016-10" db="EMBL/GenBank/DDBJ databases">
        <authorList>
            <person name="Varghese N."/>
            <person name="Submissions S."/>
        </authorList>
    </citation>
    <scope>NUCLEOTIDE SEQUENCE [LARGE SCALE GENOMIC DNA]</scope>
    <source>
        <strain evidence="3">GAS369</strain>
    </source>
</reference>
<name>A0A1H1ZWN7_9BRAD</name>
<keyword evidence="3" id="KW-1185">Reference proteome</keyword>
<dbReference type="InterPro" id="IPR052186">
    <property type="entry name" value="Hydantoin_racemase-like"/>
</dbReference>
<gene>
    <name evidence="2" type="ORF">SAMN05444158_5705</name>
</gene>
<accession>A0A1H1ZWN7</accession>
<dbReference type="PANTHER" id="PTHR28047">
    <property type="entry name" value="PROTEIN DCG1"/>
    <property type="match status" value="1"/>
</dbReference>
<dbReference type="InterPro" id="IPR053714">
    <property type="entry name" value="Iso_Racemase_Enz_sf"/>
</dbReference>
<dbReference type="Proteomes" id="UP000243904">
    <property type="component" value="Chromosome I"/>
</dbReference>
<protein>
    <submittedName>
        <fullName evidence="2">Asp/Glu/hydantoin racemase</fullName>
    </submittedName>
</protein>
<proteinExistence type="inferred from homology"/>
<sequence>MKILLLNPNTTTAVTDLLYAAGAKAASPGTELVVATAERGVPYIATRAEAQIGGAIALEMLAAAGSSVDAAIIAAFGDPGLFGARELFDIPVIGLAEAAMLTACMLGRRFSIVTFARALAPWYQECVTMHGLDARCAGIRTLDGTFQSISNVQAEKEDLLVTLANRAVEQDAADVIILSGAPLAGLADKVSHRIPVPVIDPTAAAVRQAETLVALKPRKAVAGTFRRPDPKPTVGLAEPLAAVIEHRRRSDVKGETH</sequence>
<dbReference type="Pfam" id="PF01177">
    <property type="entry name" value="Asp_Glu_race"/>
    <property type="match status" value="1"/>
</dbReference>
<dbReference type="RefSeq" id="WP_146689692.1">
    <property type="nucleotide sequence ID" value="NZ_LT629750.1"/>
</dbReference>
<dbReference type="AlphaFoldDB" id="A0A1H1ZWN7"/>
<comment type="similarity">
    <text evidence="1">Belongs to the HyuE racemase family.</text>
</comment>
<evidence type="ECO:0000256" key="1">
    <source>
        <dbReference type="ARBA" id="ARBA00038414"/>
    </source>
</evidence>
<dbReference type="InterPro" id="IPR015942">
    <property type="entry name" value="Asp/Glu/hydantoin_racemase"/>
</dbReference>
<dbReference type="Gene3D" id="3.40.50.12500">
    <property type="match status" value="1"/>
</dbReference>
<dbReference type="PANTHER" id="PTHR28047:SF5">
    <property type="entry name" value="PROTEIN DCG1"/>
    <property type="match status" value="1"/>
</dbReference>
<evidence type="ECO:0000313" key="2">
    <source>
        <dbReference type="EMBL" id="SDT37802.1"/>
    </source>
</evidence>
<organism evidence="2 3">
    <name type="scientific">Bradyrhizobium canariense</name>
    <dbReference type="NCBI Taxonomy" id="255045"/>
    <lineage>
        <taxon>Bacteria</taxon>
        <taxon>Pseudomonadati</taxon>
        <taxon>Pseudomonadota</taxon>
        <taxon>Alphaproteobacteria</taxon>
        <taxon>Hyphomicrobiales</taxon>
        <taxon>Nitrobacteraceae</taxon>
        <taxon>Bradyrhizobium</taxon>
    </lineage>
</organism>
<dbReference type="EMBL" id="LT629750">
    <property type="protein sequence ID" value="SDT37802.1"/>
    <property type="molecule type" value="Genomic_DNA"/>
</dbReference>
<evidence type="ECO:0000313" key="3">
    <source>
        <dbReference type="Proteomes" id="UP000243904"/>
    </source>
</evidence>
<dbReference type="GO" id="GO:0047661">
    <property type="term" value="F:amino-acid racemase activity"/>
    <property type="evidence" value="ECO:0007669"/>
    <property type="project" value="InterPro"/>
</dbReference>